<comment type="subcellular location">
    <subcellularLocation>
        <location evidence="1">Cytoplasm</location>
    </subcellularLocation>
</comment>
<dbReference type="SUPFAM" id="SSF48600">
    <property type="entry name" value="Chorismate mutase II"/>
    <property type="match status" value="1"/>
</dbReference>
<dbReference type="EC" id="5.4.99.5" evidence="3 12"/>
<evidence type="ECO:0000313" key="15">
    <source>
        <dbReference type="Proteomes" id="UP001498771"/>
    </source>
</evidence>
<evidence type="ECO:0000256" key="2">
    <source>
        <dbReference type="ARBA" id="ARBA00004817"/>
    </source>
</evidence>
<proteinExistence type="predicted"/>
<evidence type="ECO:0000256" key="4">
    <source>
        <dbReference type="ARBA" id="ARBA00020296"/>
    </source>
</evidence>
<dbReference type="PROSITE" id="PS51169">
    <property type="entry name" value="CHORISMATE_MUT_3"/>
    <property type="match status" value="1"/>
</dbReference>
<evidence type="ECO:0000256" key="11">
    <source>
        <dbReference type="ARBA" id="ARBA00023979"/>
    </source>
</evidence>
<evidence type="ECO:0000256" key="3">
    <source>
        <dbReference type="ARBA" id="ARBA00012404"/>
    </source>
</evidence>
<keyword evidence="5" id="KW-0963">Cytoplasm</keyword>
<evidence type="ECO:0000256" key="9">
    <source>
        <dbReference type="ARBA" id="ARBA00023222"/>
    </source>
</evidence>
<dbReference type="NCBIfam" id="TIGR01802">
    <property type="entry name" value="CM_pl-yst"/>
    <property type="match status" value="1"/>
</dbReference>
<keyword evidence="6" id="KW-0827">Tyrosine biosynthesis</keyword>
<protein>
    <recommendedName>
        <fullName evidence="4 12">Chorismate mutase</fullName>
        <ecNumber evidence="3 12">5.4.99.5</ecNumber>
    </recommendedName>
</protein>
<keyword evidence="8 12" id="KW-0057">Aromatic amino acid biosynthesis</keyword>
<dbReference type="PANTHER" id="PTHR21145">
    <property type="entry name" value="CHORISMATE MUTASE"/>
    <property type="match status" value="1"/>
</dbReference>
<keyword evidence="10 12" id="KW-0413">Isomerase</keyword>
<evidence type="ECO:0000313" key="14">
    <source>
        <dbReference type="EMBL" id="KAK7203914.1"/>
    </source>
</evidence>
<dbReference type="EMBL" id="JBBJBU010000010">
    <property type="protein sequence ID" value="KAK7203914.1"/>
    <property type="molecule type" value="Genomic_DNA"/>
</dbReference>
<dbReference type="Gene3D" id="1.10.590.10">
    <property type="entry name" value="Chorismate mutase, AroQ class superfamily, eukaryotic"/>
    <property type="match status" value="1"/>
</dbReference>
<sequence length="259" mass="29628">MDFSKPETVVDLNNIRNVLIRMEDTIVFNLIERAKFPRQPSIYKPGAFNISDFDGSFVEWLLREEEIVHAKIRRYESPDEIPFFPNDLPEPILPAIEYPPVLYPHPNKVNVNDTIKDFYINDIVPRICADGEQPENLGSSSLCDVECLRSLSRRIHFGRFVAEAKYLTETAHMTSLIKSKDVAGLDAAITNKAVEKQVLARLKRKAETYGIDPTLADPQPKASRVNVEAVVEMYENWVIPLTKEVEVEYLLNRLPKEEA</sequence>
<keyword evidence="15" id="KW-1185">Reference proteome</keyword>
<dbReference type="RefSeq" id="XP_064766947.1">
    <property type="nucleotide sequence ID" value="XM_064913273.1"/>
</dbReference>
<gene>
    <name evidence="14" type="ORF">BZA70DRAFT_282423</name>
</gene>
<dbReference type="InterPro" id="IPR037039">
    <property type="entry name" value="CM_AroQ_sf_eucaryotic"/>
</dbReference>
<dbReference type="PIRSF" id="PIRSF017318">
    <property type="entry name" value="Chor_mut_AroQ_eu"/>
    <property type="match status" value="1"/>
</dbReference>
<comment type="catalytic activity">
    <reaction evidence="11">
        <text>chorismate = prephenate</text>
        <dbReference type="Rhea" id="RHEA:13897"/>
        <dbReference type="ChEBI" id="CHEBI:29748"/>
        <dbReference type="ChEBI" id="CHEBI:29934"/>
        <dbReference type="EC" id="5.4.99.5"/>
    </reaction>
    <physiologicalReaction direction="left-to-right" evidence="11">
        <dbReference type="Rhea" id="RHEA:13898"/>
    </physiologicalReaction>
</comment>
<evidence type="ECO:0000259" key="13">
    <source>
        <dbReference type="Pfam" id="PF01817"/>
    </source>
</evidence>
<feature type="domain" description="Chorismate mutase" evidence="13">
    <location>
        <begin position="143"/>
        <end position="246"/>
    </location>
</feature>
<evidence type="ECO:0000256" key="12">
    <source>
        <dbReference type="PIRNR" id="PIRNR017318"/>
    </source>
</evidence>
<reference evidence="14 15" key="1">
    <citation type="submission" date="2024-03" db="EMBL/GenBank/DDBJ databases">
        <title>Genome-scale model development and genomic sequencing of the oleaginous clade Lipomyces.</title>
        <authorList>
            <consortium name="Lawrence Berkeley National Laboratory"/>
            <person name="Czajka J.J."/>
            <person name="Han Y."/>
            <person name="Kim J."/>
            <person name="Mondo S.J."/>
            <person name="Hofstad B.A."/>
            <person name="Robles A."/>
            <person name="Haridas S."/>
            <person name="Riley R."/>
            <person name="LaButti K."/>
            <person name="Pangilinan J."/>
            <person name="Andreopoulos W."/>
            <person name="Lipzen A."/>
            <person name="Yan J."/>
            <person name="Wang M."/>
            <person name="Ng V."/>
            <person name="Grigoriev I.V."/>
            <person name="Spatafora J.W."/>
            <person name="Magnuson J.K."/>
            <person name="Baker S.E."/>
            <person name="Pomraning K.R."/>
        </authorList>
    </citation>
    <scope>NUCLEOTIDE SEQUENCE [LARGE SCALE GENOMIC DNA]</scope>
    <source>
        <strain evidence="14 15">Phaff 52-87</strain>
    </source>
</reference>
<dbReference type="Pfam" id="PF01817">
    <property type="entry name" value="CM_2"/>
    <property type="match status" value="1"/>
</dbReference>
<dbReference type="PANTHER" id="PTHR21145:SF12">
    <property type="entry name" value="CHORISMATE MUTASE"/>
    <property type="match status" value="1"/>
</dbReference>
<evidence type="ECO:0000256" key="6">
    <source>
        <dbReference type="ARBA" id="ARBA00022498"/>
    </source>
</evidence>
<keyword evidence="7 12" id="KW-0028">Amino-acid biosynthesis</keyword>
<dbReference type="Proteomes" id="UP001498771">
    <property type="component" value="Unassembled WGS sequence"/>
</dbReference>
<evidence type="ECO:0000256" key="5">
    <source>
        <dbReference type="ARBA" id="ARBA00022490"/>
    </source>
</evidence>
<evidence type="ECO:0000256" key="8">
    <source>
        <dbReference type="ARBA" id="ARBA00023141"/>
    </source>
</evidence>
<accession>A0ABR1F254</accession>
<comment type="pathway">
    <text evidence="2">Metabolic intermediate biosynthesis; prephenate biosynthesis; prephenate from chorismate: step 1/1.</text>
</comment>
<name>A0ABR1F254_9ASCO</name>
<evidence type="ECO:0000256" key="10">
    <source>
        <dbReference type="ARBA" id="ARBA00023235"/>
    </source>
</evidence>
<dbReference type="GeneID" id="90038785"/>
<evidence type="ECO:0000256" key="7">
    <source>
        <dbReference type="ARBA" id="ARBA00022605"/>
    </source>
</evidence>
<keyword evidence="9" id="KW-0584">Phenylalanine biosynthesis</keyword>
<dbReference type="InterPro" id="IPR036263">
    <property type="entry name" value="Chorismate_II_sf"/>
</dbReference>
<evidence type="ECO:0000256" key="1">
    <source>
        <dbReference type="ARBA" id="ARBA00004496"/>
    </source>
</evidence>
<dbReference type="InterPro" id="IPR008238">
    <property type="entry name" value="Chorismate_mutase_AroQ_euk"/>
</dbReference>
<organism evidence="14 15">
    <name type="scientific">Myxozyma melibiosi</name>
    <dbReference type="NCBI Taxonomy" id="54550"/>
    <lineage>
        <taxon>Eukaryota</taxon>
        <taxon>Fungi</taxon>
        <taxon>Dikarya</taxon>
        <taxon>Ascomycota</taxon>
        <taxon>Saccharomycotina</taxon>
        <taxon>Lipomycetes</taxon>
        <taxon>Lipomycetales</taxon>
        <taxon>Lipomycetaceae</taxon>
        <taxon>Myxozyma</taxon>
    </lineage>
</organism>
<comment type="caution">
    <text evidence="14">The sequence shown here is derived from an EMBL/GenBank/DDBJ whole genome shotgun (WGS) entry which is preliminary data.</text>
</comment>
<dbReference type="InterPro" id="IPR002701">
    <property type="entry name" value="CM_II_prokaryot"/>
</dbReference>